<proteinExistence type="predicted"/>
<evidence type="ECO:0000313" key="2">
    <source>
        <dbReference type="EMBL" id="MFH4984433.1"/>
    </source>
</evidence>
<dbReference type="EMBL" id="JBGFUD010017557">
    <property type="protein sequence ID" value="MFH4984433.1"/>
    <property type="molecule type" value="Genomic_DNA"/>
</dbReference>
<evidence type="ECO:0000313" key="3">
    <source>
        <dbReference type="Proteomes" id="UP001608902"/>
    </source>
</evidence>
<reference evidence="2 3" key="1">
    <citation type="submission" date="2024-08" db="EMBL/GenBank/DDBJ databases">
        <title>Gnathostoma spinigerum genome.</title>
        <authorList>
            <person name="Gonzalez-Bertolin B."/>
            <person name="Monzon S."/>
            <person name="Zaballos A."/>
            <person name="Jimenez P."/>
            <person name="Dekumyoy P."/>
            <person name="Varona S."/>
            <person name="Cuesta I."/>
            <person name="Sumanam S."/>
            <person name="Adisakwattana P."/>
            <person name="Gasser R.B."/>
            <person name="Hernandez-Gonzalez A."/>
            <person name="Young N.D."/>
            <person name="Perteguer M.J."/>
        </authorList>
    </citation>
    <scope>NUCLEOTIDE SEQUENCE [LARGE SCALE GENOMIC DNA]</scope>
    <source>
        <strain evidence="2">AL3</strain>
        <tissue evidence="2">Liver</tissue>
    </source>
</reference>
<name>A0ABD6F306_9BILA</name>
<evidence type="ECO:0000256" key="1">
    <source>
        <dbReference type="SAM" id="MobiDB-lite"/>
    </source>
</evidence>
<protein>
    <submittedName>
        <fullName evidence="2">Uncharacterized protein</fullName>
    </submittedName>
</protein>
<keyword evidence="3" id="KW-1185">Reference proteome</keyword>
<accession>A0ABD6F306</accession>
<dbReference type="AlphaFoldDB" id="A0ABD6F306"/>
<feature type="non-terminal residue" evidence="2">
    <location>
        <position position="1"/>
    </location>
</feature>
<feature type="region of interest" description="Disordered" evidence="1">
    <location>
        <begin position="26"/>
        <end position="45"/>
    </location>
</feature>
<sequence>SAHLLDVANDFIELRQFIETAIQGSHSYSTESLQLRGGWHESESE</sequence>
<gene>
    <name evidence="2" type="ORF">AB6A40_011142</name>
</gene>
<comment type="caution">
    <text evidence="2">The sequence shown here is derived from an EMBL/GenBank/DDBJ whole genome shotgun (WGS) entry which is preliminary data.</text>
</comment>
<dbReference type="Proteomes" id="UP001608902">
    <property type="component" value="Unassembled WGS sequence"/>
</dbReference>
<organism evidence="2 3">
    <name type="scientific">Gnathostoma spinigerum</name>
    <dbReference type="NCBI Taxonomy" id="75299"/>
    <lineage>
        <taxon>Eukaryota</taxon>
        <taxon>Metazoa</taxon>
        <taxon>Ecdysozoa</taxon>
        <taxon>Nematoda</taxon>
        <taxon>Chromadorea</taxon>
        <taxon>Rhabditida</taxon>
        <taxon>Spirurina</taxon>
        <taxon>Gnathostomatomorpha</taxon>
        <taxon>Gnathostomatoidea</taxon>
        <taxon>Gnathostomatidae</taxon>
        <taxon>Gnathostoma</taxon>
    </lineage>
</organism>